<dbReference type="PANTHER" id="PTHR34606">
    <property type="entry name" value="BON DOMAIN-CONTAINING PROTEIN"/>
    <property type="match status" value="1"/>
</dbReference>
<organism evidence="2 3">
    <name type="scientific">Candidatus Manganitrophus noduliformans</name>
    <dbReference type="NCBI Taxonomy" id="2606439"/>
    <lineage>
        <taxon>Bacteria</taxon>
        <taxon>Pseudomonadati</taxon>
        <taxon>Nitrospirota</taxon>
        <taxon>Nitrospiria</taxon>
        <taxon>Candidatus Troglogloeales</taxon>
        <taxon>Candidatus Manganitrophaceae</taxon>
        <taxon>Candidatus Manganitrophus</taxon>
    </lineage>
</organism>
<dbReference type="InterPro" id="IPR014004">
    <property type="entry name" value="Transpt-assoc_nodulatn_dom_bac"/>
</dbReference>
<dbReference type="InterPro" id="IPR051686">
    <property type="entry name" value="Lipoprotein_DolP"/>
</dbReference>
<dbReference type="Pfam" id="PF04972">
    <property type="entry name" value="BON"/>
    <property type="match status" value="2"/>
</dbReference>
<dbReference type="EMBL" id="VTOW01000003">
    <property type="protein sequence ID" value="NKE72152.1"/>
    <property type="molecule type" value="Genomic_DNA"/>
</dbReference>
<sequence length="177" mass="19824">MRGDCLMKRTVWVVLIVALFLNGCGAKNRRAEAPPRNEAIESKIQSRLKGDPLTAAWQIRPKLEGDTVVLTGLVDREEERERAEELTRSVVGELRRIDNRLMLTSEVILDNSIVAKLKTDLITDPVTRQADIDVTSRKGIVVLEGEVESREQRRQAEALAKDVSGVKQVENKLKVQG</sequence>
<accession>A0A7X6DRR1</accession>
<dbReference type="PANTHER" id="PTHR34606:SF15">
    <property type="entry name" value="BON DOMAIN-CONTAINING PROTEIN"/>
    <property type="match status" value="1"/>
</dbReference>
<proteinExistence type="predicted"/>
<dbReference type="InterPro" id="IPR007055">
    <property type="entry name" value="BON_dom"/>
</dbReference>
<dbReference type="Proteomes" id="UP000534783">
    <property type="component" value="Unassembled WGS sequence"/>
</dbReference>
<dbReference type="PROSITE" id="PS50914">
    <property type="entry name" value="BON"/>
    <property type="match status" value="2"/>
</dbReference>
<evidence type="ECO:0000313" key="2">
    <source>
        <dbReference type="EMBL" id="NKE72152.1"/>
    </source>
</evidence>
<evidence type="ECO:0000313" key="3">
    <source>
        <dbReference type="Proteomes" id="UP000534783"/>
    </source>
</evidence>
<dbReference type="SMART" id="SM00749">
    <property type="entry name" value="BON"/>
    <property type="match status" value="2"/>
</dbReference>
<reference evidence="2 3" key="1">
    <citation type="journal article" date="2020" name="Nature">
        <title>Bacterial chemolithoautotrophy via manganese oxidation.</title>
        <authorList>
            <person name="Yu H."/>
            <person name="Leadbetter J.R."/>
        </authorList>
    </citation>
    <scope>NUCLEOTIDE SEQUENCE [LARGE SCALE GENOMIC DNA]</scope>
    <source>
        <strain evidence="2 3">Mn-1</strain>
    </source>
</reference>
<dbReference type="AlphaFoldDB" id="A0A7X6DRR1"/>
<feature type="domain" description="BON" evidence="1">
    <location>
        <begin position="109"/>
        <end position="177"/>
    </location>
</feature>
<feature type="domain" description="BON" evidence="1">
    <location>
        <begin position="36"/>
        <end position="105"/>
    </location>
</feature>
<comment type="caution">
    <text evidence="2">The sequence shown here is derived from an EMBL/GenBank/DDBJ whole genome shotgun (WGS) entry which is preliminary data.</text>
</comment>
<keyword evidence="3" id="KW-1185">Reference proteome</keyword>
<protein>
    <submittedName>
        <fullName evidence="2">BON domain-containing protein</fullName>
    </submittedName>
</protein>
<dbReference type="Gene3D" id="3.30.1340.30">
    <property type="match status" value="2"/>
</dbReference>
<name>A0A7X6DRR1_9BACT</name>
<evidence type="ECO:0000259" key="1">
    <source>
        <dbReference type="PROSITE" id="PS50914"/>
    </source>
</evidence>
<gene>
    <name evidence="2" type="ORF">MNODULE_15490</name>
</gene>